<proteinExistence type="predicted"/>
<evidence type="ECO:0000313" key="2">
    <source>
        <dbReference type="Proteomes" id="UP000198211"/>
    </source>
</evidence>
<keyword evidence="2" id="KW-1185">Reference proteome</keyword>
<dbReference type="OrthoDB" id="203900at2759"/>
<gene>
    <name evidence="1" type="ORF">PHMEG_00012763</name>
</gene>
<evidence type="ECO:0000313" key="1">
    <source>
        <dbReference type="EMBL" id="OWZ13849.1"/>
    </source>
</evidence>
<sequence>MDEQHFDRLVALLNPHLSVNGTMSTKRTGVAPISEEIVLHCALRYLAGGSYLDIVDVAQIDILRTCITSILRM</sequence>
<organism evidence="1 2">
    <name type="scientific">Phytophthora megakarya</name>
    <dbReference type="NCBI Taxonomy" id="4795"/>
    <lineage>
        <taxon>Eukaryota</taxon>
        <taxon>Sar</taxon>
        <taxon>Stramenopiles</taxon>
        <taxon>Oomycota</taxon>
        <taxon>Peronosporomycetes</taxon>
        <taxon>Peronosporales</taxon>
        <taxon>Peronosporaceae</taxon>
        <taxon>Phytophthora</taxon>
    </lineage>
</organism>
<comment type="caution">
    <text evidence="1">The sequence shown here is derived from an EMBL/GenBank/DDBJ whole genome shotgun (WGS) entry which is preliminary data.</text>
</comment>
<protein>
    <submittedName>
        <fullName evidence="1">Uncharacterized protein</fullName>
    </submittedName>
</protein>
<dbReference type="AlphaFoldDB" id="A0A225W9L4"/>
<dbReference type="EMBL" id="NBNE01001482">
    <property type="protein sequence ID" value="OWZ13849.1"/>
    <property type="molecule type" value="Genomic_DNA"/>
</dbReference>
<dbReference type="Proteomes" id="UP000198211">
    <property type="component" value="Unassembled WGS sequence"/>
</dbReference>
<accession>A0A225W9L4</accession>
<name>A0A225W9L4_9STRA</name>
<reference evidence="2" key="1">
    <citation type="submission" date="2017-03" db="EMBL/GenBank/DDBJ databases">
        <title>Phytopthora megakarya and P. palmivora, two closely related causual agents of cacao black pod achieved similar genome size and gene model numbers by different mechanisms.</title>
        <authorList>
            <person name="Ali S."/>
            <person name="Shao J."/>
            <person name="Larry D.J."/>
            <person name="Kronmiller B."/>
            <person name="Shen D."/>
            <person name="Strem M.D."/>
            <person name="Melnick R.L."/>
            <person name="Guiltinan M.J."/>
            <person name="Tyler B.M."/>
            <person name="Meinhardt L.W."/>
            <person name="Bailey B.A."/>
        </authorList>
    </citation>
    <scope>NUCLEOTIDE SEQUENCE [LARGE SCALE GENOMIC DNA]</scope>
    <source>
        <strain evidence="2">zdho120</strain>
    </source>
</reference>